<evidence type="ECO:0000256" key="1">
    <source>
        <dbReference type="SAM" id="Coils"/>
    </source>
</evidence>
<feature type="compositionally biased region" description="Polar residues" evidence="2">
    <location>
        <begin position="70"/>
        <end position="93"/>
    </location>
</feature>
<sequence>MKLFSLFGSDDKDQAESKQQQPVTGDATDKETTPDDGKSQVASEAPKSSAAPANRSRLAAEPKRSAAKPASTSQRAAHSTASNQATGSDPQQSRRVRQGTDGLSKNSIQTTIAPLTDKLEAVRGEIKTQLFDYKDQLNVAFTAAQRQIDEAQATLASHEQEMAKLEKRRQVIEEQIAPHVKKIETLKAEQDDNRKQVIKLNGDLEKLNTQKTTLSQKSQKLLTSSAKSSNDEDIDQVGQHLAELTKQLSDLRDQVAELDKQTTPIEKQLKEARQKRESIDGALKKAQETYEKMDLRKDRQQTESRYKRLTQELDRLKETRDAAKQRQATLNDSTGFVDGYLKTYFNSTRVMRKLHFNDGRHYGLYVDSLAGLAISSIQTLFTRIDKGFDGDKIQTVDTEFNISLLTGWDRFKKDTGLSKFDKLMNPHVVAWAETSNGKRQKQQTISALLDNWKVTKGSQDRPTEATSHDGKLTMKIDYYDDNGVWKVDVYRGNDVYKTDLYLNRMLAVSRFWDVGNGANEIYYRPDGDIYMQRSYRGEDVTTEYRVNGSTVTFADDASFEEWWLTKSVLTDKNDVLLISATSPLLPILLKNKDRQFEIIPYFLSAEALEKVDLENPDIKSAIVESEALQETLVAKTKRDLNLLVLPGSHANSLK</sequence>
<feature type="coiled-coil region" evidence="1">
    <location>
        <begin position="234"/>
        <end position="333"/>
    </location>
</feature>
<feature type="compositionally biased region" description="Low complexity" evidence="2">
    <location>
        <begin position="211"/>
        <end position="228"/>
    </location>
</feature>
<dbReference type="Gene3D" id="1.10.287.1490">
    <property type="match status" value="1"/>
</dbReference>
<dbReference type="Proteomes" id="UP000050911">
    <property type="component" value="Unassembled WGS sequence"/>
</dbReference>
<protein>
    <submittedName>
        <fullName evidence="3">Uncharacterized protein</fullName>
    </submittedName>
</protein>
<evidence type="ECO:0000313" key="3">
    <source>
        <dbReference type="EMBL" id="KRK47958.1"/>
    </source>
</evidence>
<reference evidence="3 4" key="1">
    <citation type="journal article" date="2015" name="Genome Announc.">
        <title>Expanding the biotechnology potential of lactobacilli through comparative genomics of 213 strains and associated genera.</title>
        <authorList>
            <person name="Sun Z."/>
            <person name="Harris H.M."/>
            <person name="McCann A."/>
            <person name="Guo C."/>
            <person name="Argimon S."/>
            <person name="Zhang W."/>
            <person name="Yang X."/>
            <person name="Jeffery I.B."/>
            <person name="Cooney J.C."/>
            <person name="Kagawa T.F."/>
            <person name="Liu W."/>
            <person name="Song Y."/>
            <person name="Salvetti E."/>
            <person name="Wrobel A."/>
            <person name="Rasinkangas P."/>
            <person name="Parkhill J."/>
            <person name="Rea M.C."/>
            <person name="O'Sullivan O."/>
            <person name="Ritari J."/>
            <person name="Douillard F.P."/>
            <person name="Paul Ross R."/>
            <person name="Yang R."/>
            <person name="Briner A.E."/>
            <person name="Felis G.E."/>
            <person name="de Vos W.M."/>
            <person name="Barrangou R."/>
            <person name="Klaenhammer T.R."/>
            <person name="Caufield P.W."/>
            <person name="Cui Y."/>
            <person name="Zhang H."/>
            <person name="O'Toole P.W."/>
        </authorList>
    </citation>
    <scope>NUCLEOTIDE SEQUENCE [LARGE SCALE GENOMIC DNA]</scope>
    <source>
        <strain evidence="3 4">JCM 15530</strain>
    </source>
</reference>
<dbReference type="EMBL" id="AZCX01000005">
    <property type="protein sequence ID" value="KRK47958.1"/>
    <property type="molecule type" value="Genomic_DNA"/>
</dbReference>
<comment type="caution">
    <text evidence="3">The sequence shown here is derived from an EMBL/GenBank/DDBJ whole genome shotgun (WGS) entry which is preliminary data.</text>
</comment>
<name>A0A0R1HN74_9LACO</name>
<dbReference type="AlphaFoldDB" id="A0A0R1HN74"/>
<feature type="region of interest" description="Disordered" evidence="2">
    <location>
        <begin position="1"/>
        <end position="109"/>
    </location>
</feature>
<feature type="region of interest" description="Disordered" evidence="2">
    <location>
        <begin position="211"/>
        <end position="233"/>
    </location>
</feature>
<keyword evidence="1" id="KW-0175">Coiled coil</keyword>
<accession>A0A0R1HN74</accession>
<organism evidence="3 4">
    <name type="scientific">Secundilactobacillus kimchicus JCM 15530</name>
    <dbReference type="NCBI Taxonomy" id="1302272"/>
    <lineage>
        <taxon>Bacteria</taxon>
        <taxon>Bacillati</taxon>
        <taxon>Bacillota</taxon>
        <taxon>Bacilli</taxon>
        <taxon>Lactobacillales</taxon>
        <taxon>Lactobacillaceae</taxon>
        <taxon>Secundilactobacillus</taxon>
    </lineage>
</organism>
<proteinExistence type="predicted"/>
<feature type="compositionally biased region" description="Basic and acidic residues" evidence="2">
    <location>
        <begin position="27"/>
        <end position="38"/>
    </location>
</feature>
<evidence type="ECO:0000256" key="2">
    <source>
        <dbReference type="SAM" id="MobiDB-lite"/>
    </source>
</evidence>
<evidence type="ECO:0000313" key="4">
    <source>
        <dbReference type="Proteomes" id="UP000050911"/>
    </source>
</evidence>
<dbReference type="RefSeq" id="WP_056942659.1">
    <property type="nucleotide sequence ID" value="NZ_AZCX01000005.1"/>
</dbReference>
<dbReference type="PATRIC" id="fig|1302272.5.peg.2212"/>
<feature type="compositionally biased region" description="Low complexity" evidence="2">
    <location>
        <begin position="42"/>
        <end position="53"/>
    </location>
</feature>
<feature type="coiled-coil region" evidence="1">
    <location>
        <begin position="134"/>
        <end position="175"/>
    </location>
</feature>
<keyword evidence="4" id="KW-1185">Reference proteome</keyword>
<gene>
    <name evidence="3" type="ORF">FC96_GL002163</name>
</gene>
<dbReference type="STRING" id="1302272.FC96_GL002163"/>